<organism evidence="1 2">
    <name type="scientific">Desulfonema magnum</name>
    <dbReference type="NCBI Taxonomy" id="45655"/>
    <lineage>
        <taxon>Bacteria</taxon>
        <taxon>Pseudomonadati</taxon>
        <taxon>Thermodesulfobacteriota</taxon>
        <taxon>Desulfobacteria</taxon>
        <taxon>Desulfobacterales</taxon>
        <taxon>Desulfococcaceae</taxon>
        <taxon>Desulfonema</taxon>
    </lineage>
</organism>
<proteinExistence type="predicted"/>
<evidence type="ECO:0000313" key="1">
    <source>
        <dbReference type="EMBL" id="QTA89674.1"/>
    </source>
</evidence>
<gene>
    <name evidence="1" type="ORF">dnm_057310</name>
</gene>
<dbReference type="RefSeq" id="WP_207678189.1">
    <property type="nucleotide sequence ID" value="NZ_CP061800.1"/>
</dbReference>
<evidence type="ECO:0000313" key="2">
    <source>
        <dbReference type="Proteomes" id="UP000663722"/>
    </source>
</evidence>
<sequence length="93" mass="11435">MLSNLQEKVFSALHISKKDLLDEMSVILASQQLSEYSMEVDFFEKKYGKKFEEFDRYFRSHEVSYEMENDWMNWKFSVESRKYWEEILKHNDS</sequence>
<reference evidence="1" key="1">
    <citation type="journal article" date="2021" name="Microb. Physiol.">
        <title>Proteogenomic Insights into the Physiology of Marine, Sulfate-Reducing, Filamentous Desulfonema limicola and Desulfonema magnum.</title>
        <authorList>
            <person name="Schnaars V."/>
            <person name="Wohlbrand L."/>
            <person name="Scheve S."/>
            <person name="Hinrichs C."/>
            <person name="Reinhardt R."/>
            <person name="Rabus R."/>
        </authorList>
    </citation>
    <scope>NUCLEOTIDE SEQUENCE</scope>
    <source>
        <strain evidence="1">4be13</strain>
    </source>
</reference>
<dbReference type="Proteomes" id="UP000663722">
    <property type="component" value="Chromosome"/>
</dbReference>
<dbReference type="EMBL" id="CP061800">
    <property type="protein sequence ID" value="QTA89674.1"/>
    <property type="molecule type" value="Genomic_DNA"/>
</dbReference>
<dbReference type="AlphaFoldDB" id="A0A975BPW1"/>
<name>A0A975BPW1_9BACT</name>
<dbReference type="KEGG" id="dmm:dnm_057310"/>
<keyword evidence="2" id="KW-1185">Reference proteome</keyword>
<accession>A0A975BPW1</accession>
<protein>
    <submittedName>
        <fullName evidence="1">Uncharacterized protein</fullName>
    </submittedName>
</protein>